<dbReference type="PANTHER" id="PTHR21600:SF87">
    <property type="entry name" value="RNA PSEUDOURIDYLATE SYNTHASE DOMAIN-CONTAINING PROTEIN 1"/>
    <property type="match status" value="1"/>
</dbReference>
<dbReference type="Gene3D" id="3.30.2350.10">
    <property type="entry name" value="Pseudouridine synthase"/>
    <property type="match status" value="1"/>
</dbReference>
<organism evidence="4">
    <name type="scientific">Tetraselmis sp. GSL018</name>
    <dbReference type="NCBI Taxonomy" id="582737"/>
    <lineage>
        <taxon>Eukaryota</taxon>
        <taxon>Viridiplantae</taxon>
        <taxon>Chlorophyta</taxon>
        <taxon>core chlorophytes</taxon>
        <taxon>Chlorodendrophyceae</taxon>
        <taxon>Chlorodendrales</taxon>
        <taxon>Chlorodendraceae</taxon>
        <taxon>Tetraselmis</taxon>
    </lineage>
</organism>
<dbReference type="SUPFAM" id="SSF55120">
    <property type="entry name" value="Pseudouridine synthase"/>
    <property type="match status" value="1"/>
</dbReference>
<dbReference type="InterPro" id="IPR020103">
    <property type="entry name" value="PsdUridine_synth_cat_dom_sf"/>
</dbReference>
<reference evidence="4" key="1">
    <citation type="submission" date="2014-05" db="EMBL/GenBank/DDBJ databases">
        <title>The transcriptome of the halophilic microalga Tetraselmis sp. GSL018 isolated from the Great Salt Lake, Utah.</title>
        <authorList>
            <person name="Jinkerson R.E."/>
            <person name="D'Adamo S."/>
            <person name="Posewitz M.C."/>
        </authorList>
    </citation>
    <scope>NUCLEOTIDE SEQUENCE</scope>
    <source>
        <strain evidence="4">GSL018</strain>
    </source>
</reference>
<dbReference type="EMBL" id="GBEZ01009568">
    <property type="protein sequence ID" value="JAC76028.1"/>
    <property type="molecule type" value="Transcribed_RNA"/>
</dbReference>
<dbReference type="InterPro" id="IPR006224">
    <property type="entry name" value="PsdUridine_synth_RluA-like_CS"/>
</dbReference>
<proteinExistence type="inferred from homology"/>
<evidence type="ECO:0000256" key="1">
    <source>
        <dbReference type="ARBA" id="ARBA00000073"/>
    </source>
</evidence>
<dbReference type="GO" id="GO:0003723">
    <property type="term" value="F:RNA binding"/>
    <property type="evidence" value="ECO:0007669"/>
    <property type="project" value="InterPro"/>
</dbReference>
<evidence type="ECO:0000256" key="2">
    <source>
        <dbReference type="ARBA" id="ARBA00010876"/>
    </source>
</evidence>
<protein>
    <submittedName>
        <fullName evidence="4">23S rRNA pseudouridine955/2504/2580 synthase</fullName>
    </submittedName>
</protein>
<name>A0A061RVN8_9CHLO</name>
<gene>
    <name evidence="4" type="primary">RLUC</name>
    <name evidence="4" type="ORF">TSPGSL018_21388</name>
</gene>
<dbReference type="InterPro" id="IPR050188">
    <property type="entry name" value="RluA_PseudoU_synthase"/>
</dbReference>
<dbReference type="InterPro" id="IPR006145">
    <property type="entry name" value="PsdUridine_synth_RsuA/RluA"/>
</dbReference>
<feature type="non-terminal residue" evidence="4">
    <location>
        <position position="1"/>
    </location>
</feature>
<dbReference type="CDD" id="cd02869">
    <property type="entry name" value="PseudoU_synth_RluA_like"/>
    <property type="match status" value="1"/>
</dbReference>
<comment type="similarity">
    <text evidence="2">Belongs to the pseudouridine synthase RluA family.</text>
</comment>
<dbReference type="GO" id="GO:0009982">
    <property type="term" value="F:pseudouridine synthase activity"/>
    <property type="evidence" value="ECO:0007669"/>
    <property type="project" value="InterPro"/>
</dbReference>
<dbReference type="GO" id="GO:0000455">
    <property type="term" value="P:enzyme-directed rRNA pseudouridine synthesis"/>
    <property type="evidence" value="ECO:0007669"/>
    <property type="project" value="TreeGrafter"/>
</dbReference>
<sequence>PIHRLDKETSGVLMLCKSKASAAAFGELFRTRLVGKHYLAVLTGRLRDPHPGEGGMVWEDELARRKDRAYVVADGRQPRPRHGRSARAKRARTRVEVLQAFPDADATLVKFSPETGRMHQLRVQAASRGLALAGDELYRGPLPAVASARRAVHEAAPRLALHCSRMEVPHPSKPQQTLVLEAEIPADFENLLRRLESP</sequence>
<dbReference type="PROSITE" id="PS01129">
    <property type="entry name" value="PSI_RLU"/>
    <property type="match status" value="1"/>
</dbReference>
<dbReference type="PANTHER" id="PTHR21600">
    <property type="entry name" value="MITOCHONDRIAL RNA PSEUDOURIDINE SYNTHASE"/>
    <property type="match status" value="1"/>
</dbReference>
<comment type="catalytic activity">
    <reaction evidence="1">
        <text>a uridine in RNA = a pseudouridine in RNA</text>
        <dbReference type="Rhea" id="RHEA:48348"/>
        <dbReference type="Rhea" id="RHEA-COMP:12068"/>
        <dbReference type="Rhea" id="RHEA-COMP:12069"/>
        <dbReference type="ChEBI" id="CHEBI:65314"/>
        <dbReference type="ChEBI" id="CHEBI:65315"/>
    </reaction>
</comment>
<evidence type="ECO:0000259" key="3">
    <source>
        <dbReference type="Pfam" id="PF00849"/>
    </source>
</evidence>
<accession>A0A061RVN8</accession>
<dbReference type="Pfam" id="PF00849">
    <property type="entry name" value="PseudoU_synth_2"/>
    <property type="match status" value="1"/>
</dbReference>
<evidence type="ECO:0000313" key="4">
    <source>
        <dbReference type="EMBL" id="JAC76028.1"/>
    </source>
</evidence>
<dbReference type="AlphaFoldDB" id="A0A061RVN8"/>
<feature type="non-terminal residue" evidence="4">
    <location>
        <position position="198"/>
    </location>
</feature>
<feature type="domain" description="Pseudouridine synthase RsuA/RluA-like" evidence="3">
    <location>
        <begin position="1"/>
        <end position="126"/>
    </location>
</feature>